<evidence type="ECO:0000256" key="1">
    <source>
        <dbReference type="ARBA" id="ARBA00005422"/>
    </source>
</evidence>
<dbReference type="AlphaFoldDB" id="A0A512AW92"/>
<dbReference type="RefSeq" id="WP_146896944.1">
    <property type="nucleotide sequence ID" value="NZ_BJYS01000009.1"/>
</dbReference>
<keyword evidence="2" id="KW-0810">Translation regulation</keyword>
<dbReference type="InterPro" id="IPR005872">
    <property type="entry name" value="SUI1_arc_bac"/>
</dbReference>
<comment type="caution">
    <text evidence="5">The sequence shown here is derived from an EMBL/GenBank/DDBJ whole genome shotgun (WGS) entry which is preliminary data.</text>
</comment>
<evidence type="ECO:0000313" key="6">
    <source>
        <dbReference type="Proteomes" id="UP000321532"/>
    </source>
</evidence>
<feature type="domain" description="SUI1" evidence="4">
    <location>
        <begin position="41"/>
        <end position="107"/>
    </location>
</feature>
<evidence type="ECO:0000259" key="4">
    <source>
        <dbReference type="PROSITE" id="PS50296"/>
    </source>
</evidence>
<dbReference type="Gene3D" id="3.30.780.10">
    <property type="entry name" value="SUI1-like domain"/>
    <property type="match status" value="1"/>
</dbReference>
<dbReference type="Pfam" id="PF01253">
    <property type="entry name" value="SUI1"/>
    <property type="match status" value="1"/>
</dbReference>
<dbReference type="GO" id="GO:0001731">
    <property type="term" value="P:formation of translation preinitiation complex"/>
    <property type="evidence" value="ECO:0007669"/>
    <property type="project" value="TreeGrafter"/>
</dbReference>
<dbReference type="InterPro" id="IPR050318">
    <property type="entry name" value="DENR/SUI1_TIF"/>
</dbReference>
<accession>A0A512AW92</accession>
<protein>
    <submittedName>
        <fullName evidence="5">Translation initiation factor</fullName>
    </submittedName>
</protein>
<dbReference type="GO" id="GO:0002188">
    <property type="term" value="P:translation reinitiation"/>
    <property type="evidence" value="ECO:0007669"/>
    <property type="project" value="TreeGrafter"/>
</dbReference>
<reference evidence="5 6" key="1">
    <citation type="submission" date="2019-07" db="EMBL/GenBank/DDBJ databases">
        <title>Whole genome shotgun sequence of Adhaeribacter aerolatus NBRC 106133.</title>
        <authorList>
            <person name="Hosoyama A."/>
            <person name="Uohara A."/>
            <person name="Ohji S."/>
            <person name="Ichikawa N."/>
        </authorList>
    </citation>
    <scope>NUCLEOTIDE SEQUENCE [LARGE SCALE GENOMIC DNA]</scope>
    <source>
        <strain evidence="5 6">NBRC 106133</strain>
    </source>
</reference>
<dbReference type="GO" id="GO:0003743">
    <property type="term" value="F:translation initiation factor activity"/>
    <property type="evidence" value="ECO:0007669"/>
    <property type="project" value="UniProtKB-KW"/>
</dbReference>
<evidence type="ECO:0000256" key="3">
    <source>
        <dbReference type="ARBA" id="ARBA00022917"/>
    </source>
</evidence>
<evidence type="ECO:0000256" key="2">
    <source>
        <dbReference type="ARBA" id="ARBA00022845"/>
    </source>
</evidence>
<organism evidence="5 6">
    <name type="scientific">Adhaeribacter aerolatus</name>
    <dbReference type="NCBI Taxonomy" id="670289"/>
    <lineage>
        <taxon>Bacteria</taxon>
        <taxon>Pseudomonadati</taxon>
        <taxon>Bacteroidota</taxon>
        <taxon>Cytophagia</taxon>
        <taxon>Cytophagales</taxon>
        <taxon>Hymenobacteraceae</taxon>
        <taxon>Adhaeribacter</taxon>
    </lineage>
</organism>
<comment type="similarity">
    <text evidence="1">Belongs to the SUI1 family.</text>
</comment>
<dbReference type="SUPFAM" id="SSF55159">
    <property type="entry name" value="eIF1-like"/>
    <property type="match status" value="1"/>
</dbReference>
<dbReference type="Proteomes" id="UP000321532">
    <property type="component" value="Unassembled WGS sequence"/>
</dbReference>
<dbReference type="CDD" id="cd11567">
    <property type="entry name" value="YciH_like"/>
    <property type="match status" value="1"/>
</dbReference>
<gene>
    <name evidence="5" type="ORF">AAE02nite_16450</name>
</gene>
<dbReference type="InterPro" id="IPR001950">
    <property type="entry name" value="SUI1"/>
</dbReference>
<dbReference type="OrthoDB" id="9792915at2"/>
<dbReference type="PANTHER" id="PTHR12789">
    <property type="entry name" value="DENSITY-REGULATED PROTEIN HOMOLOG"/>
    <property type="match status" value="1"/>
</dbReference>
<dbReference type="InterPro" id="IPR036877">
    <property type="entry name" value="SUI1_dom_sf"/>
</dbReference>
<dbReference type="PIRSF" id="PIRSF037511">
    <property type="entry name" value="Transl_init_SUI1_pro"/>
    <property type="match status" value="1"/>
</dbReference>
<proteinExistence type="inferred from homology"/>
<name>A0A512AW92_9BACT</name>
<dbReference type="PANTHER" id="PTHR12789:SF0">
    <property type="entry name" value="DENSITY-REGULATED PROTEIN"/>
    <property type="match status" value="1"/>
</dbReference>
<sequence>MADKNKKGREGVVYSTNPDFEYQYQSEEQTHTLPPQQQNLKIMLDKKARGGKQVTLVTGFVGQEDDLKELGKLLKNKCGVGGAMKDGEIIIQGDFRDKILQVLLQAGYKAKKAGG</sequence>
<dbReference type="GO" id="GO:0006417">
    <property type="term" value="P:regulation of translation"/>
    <property type="evidence" value="ECO:0007669"/>
    <property type="project" value="UniProtKB-KW"/>
</dbReference>
<dbReference type="EMBL" id="BJYS01000009">
    <property type="protein sequence ID" value="GEO03981.1"/>
    <property type="molecule type" value="Genomic_DNA"/>
</dbReference>
<evidence type="ECO:0000313" key="5">
    <source>
        <dbReference type="EMBL" id="GEO03981.1"/>
    </source>
</evidence>
<dbReference type="PROSITE" id="PS50296">
    <property type="entry name" value="SUI1"/>
    <property type="match status" value="1"/>
</dbReference>
<dbReference type="GO" id="GO:0003729">
    <property type="term" value="F:mRNA binding"/>
    <property type="evidence" value="ECO:0007669"/>
    <property type="project" value="TreeGrafter"/>
</dbReference>
<keyword evidence="3" id="KW-0648">Protein biosynthesis</keyword>
<keyword evidence="6" id="KW-1185">Reference proteome</keyword>
<keyword evidence="5" id="KW-0396">Initiation factor</keyword>